<keyword evidence="6" id="KW-0378">Hydrolase</keyword>
<dbReference type="AlphaFoldDB" id="A0A8S9SXR6"/>
<dbReference type="SUPFAM" id="SSF90123">
    <property type="entry name" value="ABC transporter transmembrane region"/>
    <property type="match status" value="1"/>
</dbReference>
<dbReference type="GO" id="GO:0006508">
    <property type="term" value="P:proteolysis"/>
    <property type="evidence" value="ECO:0007669"/>
    <property type="project" value="InterPro"/>
</dbReference>
<keyword evidence="7" id="KW-0067">ATP-binding</keyword>
<keyword evidence="9 12" id="KW-1133">Transmembrane helix</keyword>
<dbReference type="SUPFAM" id="SSF52540">
    <property type="entry name" value="P-loop containing nucleoside triphosphate hydrolases"/>
    <property type="match status" value="1"/>
</dbReference>
<feature type="transmembrane region" description="Helical" evidence="12">
    <location>
        <begin position="332"/>
        <end position="348"/>
    </location>
</feature>
<dbReference type="Gene3D" id="3.40.50.300">
    <property type="entry name" value="P-loop containing nucleotide triphosphate hydrolases"/>
    <property type="match status" value="1"/>
</dbReference>
<keyword evidence="6" id="KW-0788">Thiol protease</keyword>
<dbReference type="Gene3D" id="1.20.1560.10">
    <property type="entry name" value="ABC transporter type 1, transmembrane domain"/>
    <property type="match status" value="1"/>
</dbReference>
<keyword evidence="11" id="KW-0080">Bacteriocin transport</keyword>
<dbReference type="InterPro" id="IPR005074">
    <property type="entry name" value="Peptidase_C39"/>
</dbReference>
<evidence type="ECO:0000256" key="7">
    <source>
        <dbReference type="ARBA" id="ARBA00022840"/>
    </source>
</evidence>
<evidence type="ECO:0000256" key="12">
    <source>
        <dbReference type="SAM" id="Phobius"/>
    </source>
</evidence>
<dbReference type="GO" id="GO:0043213">
    <property type="term" value="P:bacteriocin transport"/>
    <property type="evidence" value="ECO:0007669"/>
    <property type="project" value="UniProtKB-KW"/>
</dbReference>
<evidence type="ECO:0000256" key="9">
    <source>
        <dbReference type="ARBA" id="ARBA00022989"/>
    </source>
</evidence>
<dbReference type="InterPro" id="IPR027417">
    <property type="entry name" value="P-loop_NTPase"/>
</dbReference>
<evidence type="ECO:0000256" key="8">
    <source>
        <dbReference type="ARBA" id="ARBA00022927"/>
    </source>
</evidence>
<keyword evidence="2" id="KW-0813">Transport</keyword>
<keyword evidence="8" id="KW-0653">Protein transport</keyword>
<reference evidence="16" key="2">
    <citation type="submission" date="2019-11" db="EMBL/GenBank/DDBJ databases">
        <title>Improved Assembly of Tolypothrix boutellei genome.</title>
        <authorList>
            <person name="Sarangi A.N."/>
            <person name="Mukherjee M."/>
            <person name="Ghosh S."/>
            <person name="Singh D."/>
            <person name="Das A."/>
            <person name="Kant S."/>
            <person name="Prusty A."/>
            <person name="Tripathy S."/>
        </authorList>
    </citation>
    <scope>NUCLEOTIDE SEQUENCE</scope>
    <source>
        <strain evidence="16">VB521301</strain>
    </source>
</reference>
<dbReference type="InterPro" id="IPR003439">
    <property type="entry name" value="ABC_transporter-like_ATP-bd"/>
</dbReference>
<comment type="caution">
    <text evidence="16">The sequence shown here is derived from an EMBL/GenBank/DDBJ whole genome shotgun (WGS) entry which is preliminary data.</text>
</comment>
<dbReference type="OrthoDB" id="9762778at2"/>
<evidence type="ECO:0000256" key="10">
    <source>
        <dbReference type="ARBA" id="ARBA00023136"/>
    </source>
</evidence>
<dbReference type="PROSITE" id="PS50929">
    <property type="entry name" value="ABC_TM1F"/>
    <property type="match status" value="1"/>
</dbReference>
<feature type="transmembrane region" description="Helical" evidence="12">
    <location>
        <begin position="413"/>
        <end position="435"/>
    </location>
</feature>
<dbReference type="PROSITE" id="PS50893">
    <property type="entry name" value="ABC_TRANSPORTER_2"/>
    <property type="match status" value="1"/>
</dbReference>
<dbReference type="PROSITE" id="PS00211">
    <property type="entry name" value="ABC_TRANSPORTER_1"/>
    <property type="match status" value="1"/>
</dbReference>
<dbReference type="GO" id="GO:0015031">
    <property type="term" value="P:protein transport"/>
    <property type="evidence" value="ECO:0007669"/>
    <property type="project" value="UniProtKB-KW"/>
</dbReference>
<dbReference type="Pfam" id="PF00005">
    <property type="entry name" value="ABC_tran"/>
    <property type="match status" value="1"/>
</dbReference>
<dbReference type="FunFam" id="3.40.50.300:FF:000299">
    <property type="entry name" value="ABC transporter ATP-binding protein/permease"/>
    <property type="match status" value="1"/>
</dbReference>
<dbReference type="PANTHER" id="PTHR24221">
    <property type="entry name" value="ATP-BINDING CASSETTE SUB-FAMILY B"/>
    <property type="match status" value="1"/>
</dbReference>
<dbReference type="InterPro" id="IPR039421">
    <property type="entry name" value="Type_1_exporter"/>
</dbReference>
<organism evidence="16 17">
    <name type="scientific">Tolypothrix bouteillei VB521301</name>
    <dbReference type="NCBI Taxonomy" id="1479485"/>
    <lineage>
        <taxon>Bacteria</taxon>
        <taxon>Bacillati</taxon>
        <taxon>Cyanobacteriota</taxon>
        <taxon>Cyanophyceae</taxon>
        <taxon>Nostocales</taxon>
        <taxon>Tolypothrichaceae</taxon>
        <taxon>Tolypothrix</taxon>
    </lineage>
</organism>
<evidence type="ECO:0000256" key="11">
    <source>
        <dbReference type="ARBA" id="ARBA00043264"/>
    </source>
</evidence>
<sequence length="763" mass="84802">MHLVLSKYLSNLNPFRKRKPPLELETAKSQSSCRVKTPSLLQMEAVECGAAALGIILAYYHKIVPLAELRQNCGVSRDGSKASNIIKAARNYGMQAKGFKKQLAQLKILRPPYIVFWNFNHFLVVEGFKKDWVYLNDPATGPRRISLQEFDEAYTGVVLVMEPGTEFQKGGRKPSLIGSLLARLQNSWGPILYCLLTGFFLVIPGFVLPVFNQVFVDNILVENRTDWLRPLILGMTITMVIQAWLTLLQRRFLRKLNIKLSVEMSGQFIHHILQLPVGFYAQRFAGEISSRIKINTKVAEVLSGQLARTVIDSVMLVFYATVMLAYDRMLTAIAICFAAINILTLQAVSRQRTDIYTRTIQDRGKVAGTEIAGLQSMETLKASALESDFFARWSGYYTKFINGQQELSITNQFLGLLPTFLTGLSSLAILAIGGLRVMDGHLSIGMLVAFQSLMTSFLTPVNSLINFGSTLQELEGDLNRLDDVLQNPIDPELDSQNLLISPKPLQYASYCQLQGYVELKNVSFGYSRTDPPLIQDLSFQIKPGERVAFVGGSGSGKSTVAKLVAGLYQPWSGQILFDGIPREQIPRAILSNSLAMVEQEIFLYAGTVRENLTLWDDTVSNSQLVRACIDAAIHEVILALPGGYEGNLLEGAANFSGGQRQRLEIARALVNDPTILIVDEATSALDAETEKIIDRNMRYRGCSSLIVAHRLSTIRDCDEIIVLEQGKVVQRGTHQQMSQLDGPYARLIQSEPTNSCCGYDSFI</sequence>
<dbReference type="Proteomes" id="UP000029738">
    <property type="component" value="Unassembled WGS sequence"/>
</dbReference>
<dbReference type="GO" id="GO:0005524">
    <property type="term" value="F:ATP binding"/>
    <property type="evidence" value="ECO:0007669"/>
    <property type="project" value="UniProtKB-KW"/>
</dbReference>
<reference evidence="16" key="1">
    <citation type="journal article" date="2015" name="Genome Announc.">
        <title>Draft Genome Sequence of Tolypothrix boutellei Strain VB521301.</title>
        <authorList>
            <person name="Chandrababunaidu M.M."/>
            <person name="Singh D."/>
            <person name="Sen D."/>
            <person name="Bhan S."/>
            <person name="Das S."/>
            <person name="Gupta A."/>
            <person name="Adhikary S.P."/>
            <person name="Tripathy S."/>
        </authorList>
    </citation>
    <scope>NUCLEOTIDE SEQUENCE</scope>
    <source>
        <strain evidence="16">VB521301</strain>
    </source>
</reference>
<dbReference type="GO" id="GO:0034040">
    <property type="term" value="F:ATPase-coupled lipid transmembrane transporter activity"/>
    <property type="evidence" value="ECO:0007669"/>
    <property type="project" value="TreeGrafter"/>
</dbReference>
<evidence type="ECO:0000256" key="1">
    <source>
        <dbReference type="ARBA" id="ARBA00004651"/>
    </source>
</evidence>
<evidence type="ECO:0000259" key="15">
    <source>
        <dbReference type="PROSITE" id="PS50990"/>
    </source>
</evidence>
<name>A0A8S9SXR6_9CYAN</name>
<evidence type="ECO:0000256" key="5">
    <source>
        <dbReference type="ARBA" id="ARBA00022741"/>
    </source>
</evidence>
<gene>
    <name evidence="16" type="ORF">DA73_0400003405</name>
</gene>
<evidence type="ECO:0000259" key="13">
    <source>
        <dbReference type="PROSITE" id="PS50893"/>
    </source>
</evidence>
<dbReference type="GO" id="GO:0016887">
    <property type="term" value="F:ATP hydrolysis activity"/>
    <property type="evidence" value="ECO:0007669"/>
    <property type="project" value="InterPro"/>
</dbReference>
<evidence type="ECO:0000256" key="6">
    <source>
        <dbReference type="ARBA" id="ARBA00022807"/>
    </source>
</evidence>
<feature type="transmembrane region" description="Helical" evidence="12">
    <location>
        <begin position="231"/>
        <end position="248"/>
    </location>
</feature>
<evidence type="ECO:0000256" key="4">
    <source>
        <dbReference type="ARBA" id="ARBA00022692"/>
    </source>
</evidence>
<keyword evidence="4 12" id="KW-0812">Transmembrane</keyword>
<keyword evidence="5" id="KW-0547">Nucleotide-binding</keyword>
<dbReference type="EMBL" id="JHEG04000001">
    <property type="protein sequence ID" value="KAF3884628.1"/>
    <property type="molecule type" value="Genomic_DNA"/>
</dbReference>
<dbReference type="Gene3D" id="3.90.70.10">
    <property type="entry name" value="Cysteine proteinases"/>
    <property type="match status" value="1"/>
</dbReference>
<dbReference type="PANTHER" id="PTHR24221:SF654">
    <property type="entry name" value="ATP-BINDING CASSETTE SUB-FAMILY B MEMBER 6"/>
    <property type="match status" value="1"/>
</dbReference>
<dbReference type="CDD" id="cd18569">
    <property type="entry name" value="ABC_6TM_NHLM_bacteriocin"/>
    <property type="match status" value="1"/>
</dbReference>
<keyword evidence="6" id="KW-0645">Protease</keyword>
<evidence type="ECO:0000259" key="14">
    <source>
        <dbReference type="PROSITE" id="PS50929"/>
    </source>
</evidence>
<protein>
    <submittedName>
        <fullName evidence="16">NHLP family bacteriocin export ABC transporter peptidase/permease/ATPase subunit</fullName>
    </submittedName>
</protein>
<feature type="transmembrane region" description="Helical" evidence="12">
    <location>
        <begin position="191"/>
        <end position="211"/>
    </location>
</feature>
<keyword evidence="10 12" id="KW-0472">Membrane</keyword>
<comment type="subcellular location">
    <subcellularLocation>
        <location evidence="1">Cell membrane</location>
        <topology evidence="1">Multi-pass membrane protein</topology>
    </subcellularLocation>
</comment>
<proteinExistence type="predicted"/>
<dbReference type="SMART" id="SM00382">
    <property type="entry name" value="AAA"/>
    <property type="match status" value="1"/>
</dbReference>
<feature type="transmembrane region" description="Helical" evidence="12">
    <location>
        <begin position="306"/>
        <end position="326"/>
    </location>
</feature>
<feature type="domain" description="Peptidase C39" evidence="15">
    <location>
        <begin position="42"/>
        <end position="161"/>
    </location>
</feature>
<dbReference type="InterPro" id="IPR022514">
    <property type="entry name" value="NHPM_micro_ABC1"/>
</dbReference>
<evidence type="ECO:0000313" key="17">
    <source>
        <dbReference type="Proteomes" id="UP000029738"/>
    </source>
</evidence>
<dbReference type="Pfam" id="PF00664">
    <property type="entry name" value="ABC_membrane"/>
    <property type="match status" value="1"/>
</dbReference>
<feature type="domain" description="ABC transporter" evidence="13">
    <location>
        <begin position="517"/>
        <end position="750"/>
    </location>
</feature>
<evidence type="ECO:0000313" key="16">
    <source>
        <dbReference type="EMBL" id="KAF3884628.1"/>
    </source>
</evidence>
<dbReference type="InterPro" id="IPR017871">
    <property type="entry name" value="ABC_transporter-like_CS"/>
</dbReference>
<dbReference type="GO" id="GO:0008234">
    <property type="term" value="F:cysteine-type peptidase activity"/>
    <property type="evidence" value="ECO:0007669"/>
    <property type="project" value="UniProtKB-KW"/>
</dbReference>
<dbReference type="InterPro" id="IPR036640">
    <property type="entry name" value="ABC1_TM_sf"/>
</dbReference>
<evidence type="ECO:0000256" key="2">
    <source>
        <dbReference type="ARBA" id="ARBA00022448"/>
    </source>
</evidence>
<keyword evidence="3" id="KW-1003">Cell membrane</keyword>
<dbReference type="GO" id="GO:0005886">
    <property type="term" value="C:plasma membrane"/>
    <property type="evidence" value="ECO:0007669"/>
    <property type="project" value="UniProtKB-SubCell"/>
</dbReference>
<accession>A0A8S9SXR6</accession>
<dbReference type="InterPro" id="IPR011527">
    <property type="entry name" value="ABC1_TM_dom"/>
</dbReference>
<dbReference type="Pfam" id="PF03412">
    <property type="entry name" value="Peptidase_C39"/>
    <property type="match status" value="1"/>
</dbReference>
<feature type="domain" description="ABC transmembrane type-1" evidence="14">
    <location>
        <begin position="195"/>
        <end position="473"/>
    </location>
</feature>
<dbReference type="NCBIfam" id="TIGR03796">
    <property type="entry name" value="NHLM_micro_ABC1"/>
    <property type="match status" value="1"/>
</dbReference>
<dbReference type="InterPro" id="IPR003593">
    <property type="entry name" value="AAA+_ATPase"/>
</dbReference>
<evidence type="ECO:0000256" key="3">
    <source>
        <dbReference type="ARBA" id="ARBA00022475"/>
    </source>
</evidence>
<dbReference type="GO" id="GO:0140359">
    <property type="term" value="F:ABC-type transporter activity"/>
    <property type="evidence" value="ECO:0007669"/>
    <property type="project" value="InterPro"/>
</dbReference>
<dbReference type="PROSITE" id="PS50990">
    <property type="entry name" value="PEPTIDASE_C39"/>
    <property type="match status" value="1"/>
</dbReference>
<keyword evidence="17" id="KW-1185">Reference proteome</keyword>